<dbReference type="PANTHER" id="PTHR48022:SF17">
    <property type="entry name" value="HEXOSE TRANSPORTER"/>
    <property type="match status" value="1"/>
</dbReference>
<evidence type="ECO:0000256" key="1">
    <source>
        <dbReference type="ARBA" id="ARBA00004141"/>
    </source>
</evidence>
<dbReference type="InterPro" id="IPR005828">
    <property type="entry name" value="MFS_sugar_transport-like"/>
</dbReference>
<dbReference type="GO" id="GO:0005536">
    <property type="term" value="F:D-glucose binding"/>
    <property type="evidence" value="ECO:0007669"/>
    <property type="project" value="UniProtKB-ARBA"/>
</dbReference>
<name>A0A0E9NJI4_SAICN</name>
<gene>
    <name evidence="11" type="ORF">G7K_4098-t1</name>
</gene>
<reference evidence="11 12" key="3">
    <citation type="journal article" date="2015" name="Genome Announc.">
        <title>Draft Genome Sequence of the Archiascomycetous Yeast Saitoella complicata.</title>
        <authorList>
            <person name="Yamauchi K."/>
            <person name="Kondo S."/>
            <person name="Hamamoto M."/>
            <person name="Takahashi Y."/>
            <person name="Ogura Y."/>
            <person name="Hayashi T."/>
            <person name="Nishida H."/>
        </authorList>
    </citation>
    <scope>NUCLEOTIDE SEQUENCE [LARGE SCALE GENOMIC DNA]</scope>
    <source>
        <strain evidence="11 12">NRRL Y-17804</strain>
    </source>
</reference>
<dbReference type="CDD" id="cd17356">
    <property type="entry name" value="MFS_HXT"/>
    <property type="match status" value="1"/>
</dbReference>
<dbReference type="AlphaFoldDB" id="A0A0E9NJI4"/>
<dbReference type="InterPro" id="IPR050360">
    <property type="entry name" value="MFS_Sugar_Transporters"/>
</dbReference>
<dbReference type="PROSITE" id="PS00216">
    <property type="entry name" value="SUGAR_TRANSPORT_1"/>
    <property type="match status" value="2"/>
</dbReference>
<dbReference type="Proteomes" id="UP000033140">
    <property type="component" value="Unassembled WGS sequence"/>
</dbReference>
<dbReference type="EMBL" id="BACD03000027">
    <property type="protein sequence ID" value="GAO49963.1"/>
    <property type="molecule type" value="Genomic_DNA"/>
</dbReference>
<keyword evidence="6 9" id="KW-0472">Membrane</keyword>
<feature type="transmembrane region" description="Helical" evidence="9">
    <location>
        <begin position="484"/>
        <end position="502"/>
    </location>
</feature>
<dbReference type="OMA" id="APKHYPG"/>
<feature type="transmembrane region" description="Helical" evidence="9">
    <location>
        <begin position="56"/>
        <end position="82"/>
    </location>
</feature>
<feature type="transmembrane region" description="Helical" evidence="9">
    <location>
        <begin position="318"/>
        <end position="337"/>
    </location>
</feature>
<dbReference type="PANTHER" id="PTHR48022">
    <property type="entry name" value="PLASTIDIC GLUCOSE TRANSPORTER 4"/>
    <property type="match status" value="1"/>
</dbReference>
<feature type="transmembrane region" description="Helical" evidence="9">
    <location>
        <begin position="137"/>
        <end position="156"/>
    </location>
</feature>
<dbReference type="GO" id="GO:0005351">
    <property type="term" value="F:carbohydrate:proton symporter activity"/>
    <property type="evidence" value="ECO:0007669"/>
    <property type="project" value="TreeGrafter"/>
</dbReference>
<reference evidence="11 12" key="1">
    <citation type="journal article" date="2011" name="J. Gen. Appl. Microbiol.">
        <title>Draft genome sequencing of the enigmatic yeast Saitoella complicata.</title>
        <authorList>
            <person name="Nishida H."/>
            <person name="Hamamoto M."/>
            <person name="Sugiyama J."/>
        </authorList>
    </citation>
    <scope>NUCLEOTIDE SEQUENCE [LARGE SCALE GENOMIC DNA]</scope>
    <source>
        <strain evidence="11 12">NRRL Y-17804</strain>
    </source>
</reference>
<evidence type="ECO:0000259" key="10">
    <source>
        <dbReference type="PROSITE" id="PS50850"/>
    </source>
</evidence>
<dbReference type="SUPFAM" id="SSF103473">
    <property type="entry name" value="MFS general substrate transporter"/>
    <property type="match status" value="1"/>
</dbReference>
<dbReference type="NCBIfam" id="TIGR00879">
    <property type="entry name" value="SP"/>
    <property type="match status" value="1"/>
</dbReference>
<dbReference type="Gene3D" id="1.20.1250.20">
    <property type="entry name" value="MFS general substrate transporter like domains"/>
    <property type="match status" value="1"/>
</dbReference>
<keyword evidence="12" id="KW-1185">Reference proteome</keyword>
<keyword evidence="5 9" id="KW-1133">Transmembrane helix</keyword>
<dbReference type="InterPro" id="IPR003663">
    <property type="entry name" value="Sugar/inositol_transpt"/>
</dbReference>
<dbReference type="InterPro" id="IPR005829">
    <property type="entry name" value="Sugar_transporter_CS"/>
</dbReference>
<dbReference type="PROSITE" id="PS00217">
    <property type="entry name" value="SUGAR_TRANSPORT_2"/>
    <property type="match status" value="1"/>
</dbReference>
<comment type="subcellular location">
    <subcellularLocation>
        <location evidence="1">Membrane</location>
        <topology evidence="1">Multi-pass membrane protein</topology>
    </subcellularLocation>
</comment>
<proteinExistence type="inferred from homology"/>
<evidence type="ECO:0000256" key="5">
    <source>
        <dbReference type="ARBA" id="ARBA00022989"/>
    </source>
</evidence>
<dbReference type="GO" id="GO:0005886">
    <property type="term" value="C:plasma membrane"/>
    <property type="evidence" value="ECO:0007669"/>
    <property type="project" value="UniProtKB-ARBA"/>
</dbReference>
<dbReference type="PRINTS" id="PR00171">
    <property type="entry name" value="SUGRTRNSPORT"/>
</dbReference>
<reference evidence="11 12" key="2">
    <citation type="journal article" date="2014" name="J. Gen. Appl. Microbiol.">
        <title>The early diverging ascomycetous budding yeast Saitoella complicata has three histone deacetylases belonging to the Clr6, Hos2, and Rpd3 lineages.</title>
        <authorList>
            <person name="Nishida H."/>
            <person name="Matsumoto T."/>
            <person name="Kondo S."/>
            <person name="Hamamoto M."/>
            <person name="Yoshikawa H."/>
        </authorList>
    </citation>
    <scope>NUCLEOTIDE SEQUENCE [LARGE SCALE GENOMIC DNA]</scope>
    <source>
        <strain evidence="11 12">NRRL Y-17804</strain>
    </source>
</reference>
<keyword evidence="4 9" id="KW-0812">Transmembrane</keyword>
<evidence type="ECO:0000256" key="3">
    <source>
        <dbReference type="ARBA" id="ARBA00022448"/>
    </source>
</evidence>
<dbReference type="Pfam" id="PF00083">
    <property type="entry name" value="Sugar_tr"/>
    <property type="match status" value="1"/>
</dbReference>
<evidence type="ECO:0000256" key="7">
    <source>
        <dbReference type="ARBA" id="ARBA00023180"/>
    </source>
</evidence>
<dbReference type="InterPro" id="IPR020846">
    <property type="entry name" value="MFS_dom"/>
</dbReference>
<evidence type="ECO:0000256" key="8">
    <source>
        <dbReference type="RuleBase" id="RU003346"/>
    </source>
</evidence>
<evidence type="ECO:0000256" key="4">
    <source>
        <dbReference type="ARBA" id="ARBA00022692"/>
    </source>
</evidence>
<feature type="transmembrane region" description="Helical" evidence="9">
    <location>
        <begin position="412"/>
        <end position="435"/>
    </location>
</feature>
<keyword evidence="7" id="KW-0325">Glycoprotein</keyword>
<sequence>MFYEQSGENTQPSLPMRNLIGLPNQQQQSTDKMPGGAVGGVSVVNYDYEQGKSSRAILIGLFAAFGGILFGYDTGTISGIIAMKPWLAQFGKATGNPADPYAITSSQQSGIVSILSAGTFFGALLAAVVADWIGRKLGIIVSCLVFAFGVALQTAASGIPLFLAGRFFAGFGVGLISTFVPMYQSEAAPKALRGAIVACYQLAITIGLLMAALANQGQHNKSGSSSYRVVIAIQFAWALILGGGMMFLPETPRFWIKKDRLEKAGNSLSRLRGLPATDPAIQAELAEIKANHDYEMSFGEGSWLDCFRGGMAKRTWTGIWLQGFQQLTGVNFIFYYGTTFFQQAHFQNAFLASLITTLVNVCSTFPGIYGVERFGRRKLLLIGAAGMAICEFIVAIVGTATGMGSTTANDVLIAFVCVYIFFFASTWGPIAWVVIGEIFPLKIRAKGIALSAASNWLWNWGIGYMTPYLVNPGPGNAGLEVKVFFLWGATCTMCFVFAYFFIYETKGLSLEQVDELYEKRTARTSEGFVPTVEFARHEDVGVGGGKDVAEMVEYAGKGAHGNVHEMV</sequence>
<feature type="transmembrane region" description="Helical" evidence="9">
    <location>
        <begin position="380"/>
        <end position="400"/>
    </location>
</feature>
<feature type="transmembrane region" description="Helical" evidence="9">
    <location>
        <begin position="349"/>
        <end position="368"/>
    </location>
</feature>
<keyword evidence="3 8" id="KW-0813">Transport</keyword>
<feature type="transmembrane region" description="Helical" evidence="9">
    <location>
        <begin position="447"/>
        <end position="464"/>
    </location>
</feature>
<dbReference type="GO" id="GO:0010255">
    <property type="term" value="P:glucose mediated signaling pathway"/>
    <property type="evidence" value="ECO:0007669"/>
    <property type="project" value="UniProtKB-ARBA"/>
</dbReference>
<dbReference type="STRING" id="698492.A0A0E9NJI4"/>
<feature type="transmembrane region" description="Helical" evidence="9">
    <location>
        <begin position="110"/>
        <end position="130"/>
    </location>
</feature>
<accession>A0A0E9NJI4</accession>
<feature type="transmembrane region" description="Helical" evidence="9">
    <location>
        <begin position="226"/>
        <end position="248"/>
    </location>
</feature>
<dbReference type="FunFam" id="1.20.1250.20:FF:000115">
    <property type="entry name" value="High-affinity glucose transporter"/>
    <property type="match status" value="1"/>
</dbReference>
<evidence type="ECO:0000256" key="6">
    <source>
        <dbReference type="ARBA" id="ARBA00023136"/>
    </source>
</evidence>
<evidence type="ECO:0000313" key="12">
    <source>
        <dbReference type="Proteomes" id="UP000033140"/>
    </source>
</evidence>
<feature type="transmembrane region" description="Helical" evidence="9">
    <location>
        <begin position="195"/>
        <end position="214"/>
    </location>
</feature>
<comment type="similarity">
    <text evidence="2 8">Belongs to the major facilitator superfamily. Sugar transporter (TC 2.A.1.1) family.</text>
</comment>
<feature type="domain" description="Major facilitator superfamily (MFS) profile" evidence="10">
    <location>
        <begin position="59"/>
        <end position="506"/>
    </location>
</feature>
<evidence type="ECO:0000256" key="9">
    <source>
        <dbReference type="SAM" id="Phobius"/>
    </source>
</evidence>
<evidence type="ECO:0000256" key="2">
    <source>
        <dbReference type="ARBA" id="ARBA00010992"/>
    </source>
</evidence>
<dbReference type="PROSITE" id="PS50850">
    <property type="entry name" value="MFS"/>
    <property type="match status" value="1"/>
</dbReference>
<dbReference type="InterPro" id="IPR036259">
    <property type="entry name" value="MFS_trans_sf"/>
</dbReference>
<organism evidence="11 12">
    <name type="scientific">Saitoella complicata (strain BCRC 22490 / CBS 7301 / JCM 7358 / NBRC 10748 / NRRL Y-17804)</name>
    <dbReference type="NCBI Taxonomy" id="698492"/>
    <lineage>
        <taxon>Eukaryota</taxon>
        <taxon>Fungi</taxon>
        <taxon>Dikarya</taxon>
        <taxon>Ascomycota</taxon>
        <taxon>Taphrinomycotina</taxon>
        <taxon>Taphrinomycotina incertae sedis</taxon>
        <taxon>Saitoella</taxon>
    </lineage>
</organism>
<evidence type="ECO:0000313" key="11">
    <source>
        <dbReference type="EMBL" id="GAO49963.1"/>
    </source>
</evidence>
<protein>
    <recommendedName>
        <fullName evidence="10">Major facilitator superfamily (MFS) profile domain-containing protein</fullName>
    </recommendedName>
</protein>
<feature type="transmembrane region" description="Helical" evidence="9">
    <location>
        <begin position="162"/>
        <end position="183"/>
    </location>
</feature>
<comment type="caution">
    <text evidence="11">The sequence shown here is derived from an EMBL/GenBank/DDBJ whole genome shotgun (WGS) entry which is preliminary data.</text>
</comment>